<evidence type="ECO:0000313" key="1">
    <source>
        <dbReference type="EMBL" id="QWQ20526.1"/>
    </source>
</evidence>
<dbReference type="Proteomes" id="UP000682358">
    <property type="component" value="Chromosome"/>
</dbReference>
<name>A0AAJ4TI16_PRORE</name>
<reference evidence="1" key="1">
    <citation type="submission" date="2021-06" db="EMBL/GenBank/DDBJ databases">
        <title>Emergence of genetically related NDM-1-producing Providencia rettgeri strains in Argentina.</title>
        <authorList>
            <person name="Pasteran F."/>
            <person name="Meo A."/>
            <person name="Gomez S."/>
            <person name="Derdoy L."/>
            <person name="Albronoz E."/>
            <person name="Faccone D."/>
            <person name="Guerriero L."/>
            <person name="Archuby D."/>
            <person name="Tarzia A."/>
            <person name="Lopez M."/>
            <person name="Corso A."/>
        </authorList>
    </citation>
    <scope>NUCLEOTIDE SEQUENCE</scope>
    <source>
        <strain evidence="1">PreM15628</strain>
    </source>
</reference>
<proteinExistence type="predicted"/>
<accession>A0AAJ4TI16</accession>
<evidence type="ECO:0000313" key="2">
    <source>
        <dbReference type="Proteomes" id="UP000682358"/>
    </source>
</evidence>
<protein>
    <submittedName>
        <fullName evidence="1">Derepression protein</fullName>
    </submittedName>
</protein>
<gene>
    <name evidence="1" type="ORF">KOF27_18445</name>
</gene>
<dbReference type="RefSeq" id="WP_215954240.1">
    <property type="nucleotide sequence ID" value="NZ_CP076405.1"/>
</dbReference>
<sequence length="77" mass="9072">MKKPHISIEAFHKLNRSRLLAHSIYLDLKTRPLDGMHNLYIPTLFCYLNEDICDVLEELKSLGLCDEWLKQKTTKNN</sequence>
<dbReference type="InterPro" id="IPR057872">
    <property type="entry name" value="Derepression"/>
</dbReference>
<dbReference type="AlphaFoldDB" id="A0AAJ4TI16"/>
<organism evidence="1 2">
    <name type="scientific">Providencia rettgeri</name>
    <dbReference type="NCBI Taxonomy" id="587"/>
    <lineage>
        <taxon>Bacteria</taxon>
        <taxon>Pseudomonadati</taxon>
        <taxon>Pseudomonadota</taxon>
        <taxon>Gammaproteobacteria</taxon>
        <taxon>Enterobacterales</taxon>
        <taxon>Morganellaceae</taxon>
        <taxon>Providencia</taxon>
    </lineage>
</organism>
<dbReference type="Pfam" id="PF25738">
    <property type="entry name" value="Derepression"/>
    <property type="match status" value="1"/>
</dbReference>
<dbReference type="EMBL" id="CP076405">
    <property type="protein sequence ID" value="QWQ20526.1"/>
    <property type="molecule type" value="Genomic_DNA"/>
</dbReference>